<protein>
    <submittedName>
        <fullName evidence="1">Uncharacterized protein</fullName>
    </submittedName>
</protein>
<reference evidence="1" key="1">
    <citation type="submission" date="2014-09" db="EMBL/GenBank/DDBJ databases">
        <authorList>
            <person name="Magalhaes I.L.F."/>
            <person name="Oliveira U."/>
            <person name="Santos F.R."/>
            <person name="Vidigal T.H.D.A."/>
            <person name="Brescovit A.D."/>
            <person name="Santos A.J."/>
        </authorList>
    </citation>
    <scope>NUCLEOTIDE SEQUENCE</scope>
    <source>
        <tissue evidence="1">Shoot tissue taken approximately 20 cm above the soil surface</tissue>
    </source>
</reference>
<reference evidence="1" key="2">
    <citation type="journal article" date="2015" name="Data Brief">
        <title>Shoot transcriptome of the giant reed, Arundo donax.</title>
        <authorList>
            <person name="Barrero R.A."/>
            <person name="Guerrero F.D."/>
            <person name="Moolhuijzen P."/>
            <person name="Goolsby J.A."/>
            <person name="Tidwell J."/>
            <person name="Bellgard S.E."/>
            <person name="Bellgard M.I."/>
        </authorList>
    </citation>
    <scope>NUCLEOTIDE SEQUENCE</scope>
    <source>
        <tissue evidence="1">Shoot tissue taken approximately 20 cm above the soil surface</tissue>
    </source>
</reference>
<name>A0A0A9HHQ1_ARUDO</name>
<organism evidence="1">
    <name type="scientific">Arundo donax</name>
    <name type="common">Giant reed</name>
    <name type="synonym">Donax arundinaceus</name>
    <dbReference type="NCBI Taxonomy" id="35708"/>
    <lineage>
        <taxon>Eukaryota</taxon>
        <taxon>Viridiplantae</taxon>
        <taxon>Streptophyta</taxon>
        <taxon>Embryophyta</taxon>
        <taxon>Tracheophyta</taxon>
        <taxon>Spermatophyta</taxon>
        <taxon>Magnoliopsida</taxon>
        <taxon>Liliopsida</taxon>
        <taxon>Poales</taxon>
        <taxon>Poaceae</taxon>
        <taxon>PACMAD clade</taxon>
        <taxon>Arundinoideae</taxon>
        <taxon>Arundineae</taxon>
        <taxon>Arundo</taxon>
    </lineage>
</organism>
<proteinExistence type="predicted"/>
<accession>A0A0A9HHQ1</accession>
<dbReference type="EMBL" id="GBRH01161614">
    <property type="protein sequence ID" value="JAE36282.1"/>
    <property type="molecule type" value="Transcribed_RNA"/>
</dbReference>
<sequence>MPSEFTIV</sequence>
<evidence type="ECO:0000313" key="1">
    <source>
        <dbReference type="EMBL" id="JAE36282.1"/>
    </source>
</evidence>